<gene>
    <name evidence="4" type="ORF">DCAF_LOCUS12001</name>
</gene>
<dbReference type="PANTHER" id="PTHR24177:SF331">
    <property type="entry name" value="PGG DOMAIN-CONTAINING PROTEIN"/>
    <property type="match status" value="1"/>
</dbReference>
<evidence type="ECO:0000259" key="3">
    <source>
        <dbReference type="Pfam" id="PF13962"/>
    </source>
</evidence>
<dbReference type="SUPFAM" id="SSF48403">
    <property type="entry name" value="Ankyrin repeat"/>
    <property type="match status" value="1"/>
</dbReference>
<dbReference type="InterPro" id="IPR002110">
    <property type="entry name" value="Ankyrin_rpt"/>
</dbReference>
<dbReference type="Proteomes" id="UP001314170">
    <property type="component" value="Unassembled WGS sequence"/>
</dbReference>
<evidence type="ECO:0000313" key="4">
    <source>
        <dbReference type="EMBL" id="CAK7336974.1"/>
    </source>
</evidence>
<sequence length="554" mass="61767">MPEVIRGRTEFPAVEQEQQEISSALSLGLGDRPPTLARLIGPIENDVKLLTSILSKAIPWEIVEKAGKHIGWPPADRIRKDKHRHESALKLAEQLIGKNSKNWWQPIEVESTKGNMKTGFKKGNPGRSERQGDAQGGRGDPGEGRGRRGGEGKGGQGVEAQEAVDLGKGREVGGGGQGQGADPGKCGGGGEVENNENVQPKIEENRRHENPPPNPFLIATTNGIVEIVNEIQRKFPQGIELVYVQPKIEENRRKSPPNPLFIATSNGIIEIVNEILEKYPHGIELVDKMGLNILHVAVMHRQRKIFRLIKEKKIIMSRLSSMIDNNGYTLLHQVAHMKHYRGGTKPGPALQLQEEIKWFKRVLKVVPPYHALQREKEHNMTPNELFEASHKIQLKMAQEWIEKTSQSCSAVAVLVATVVFAAAYTIPGGSDDRGFPIFLRDRFFLAFTVLDAIALASSLTSVVMFLSILTTPFECEKFYHDIPRRLISGFTLLFFSVMTTMLAFASTLFLVIRLKKRWTTVSKLEDYLQVLMAQEMKPTSCPLQDSSADSSEQK</sequence>
<dbReference type="Gene3D" id="1.25.40.20">
    <property type="entry name" value="Ankyrin repeat-containing domain"/>
    <property type="match status" value="1"/>
</dbReference>
<feature type="compositionally biased region" description="Basic and acidic residues" evidence="1">
    <location>
        <begin position="140"/>
        <end position="151"/>
    </location>
</feature>
<dbReference type="InterPro" id="IPR036770">
    <property type="entry name" value="Ankyrin_rpt-contain_sf"/>
</dbReference>
<dbReference type="InterPro" id="IPR026961">
    <property type="entry name" value="PGG_dom"/>
</dbReference>
<comment type="caution">
    <text evidence="4">The sequence shown here is derived from an EMBL/GenBank/DDBJ whole genome shotgun (WGS) entry which is preliminary data.</text>
</comment>
<keyword evidence="2" id="KW-0812">Transmembrane</keyword>
<protein>
    <recommendedName>
        <fullName evidence="3">PGG domain-containing protein</fullName>
    </recommendedName>
</protein>
<feature type="transmembrane region" description="Helical" evidence="2">
    <location>
        <begin position="410"/>
        <end position="430"/>
    </location>
</feature>
<name>A0AAV1RJU4_9ROSI</name>
<organism evidence="4 5">
    <name type="scientific">Dovyalis caffra</name>
    <dbReference type="NCBI Taxonomy" id="77055"/>
    <lineage>
        <taxon>Eukaryota</taxon>
        <taxon>Viridiplantae</taxon>
        <taxon>Streptophyta</taxon>
        <taxon>Embryophyta</taxon>
        <taxon>Tracheophyta</taxon>
        <taxon>Spermatophyta</taxon>
        <taxon>Magnoliopsida</taxon>
        <taxon>eudicotyledons</taxon>
        <taxon>Gunneridae</taxon>
        <taxon>Pentapetalae</taxon>
        <taxon>rosids</taxon>
        <taxon>fabids</taxon>
        <taxon>Malpighiales</taxon>
        <taxon>Salicaceae</taxon>
        <taxon>Flacourtieae</taxon>
        <taxon>Dovyalis</taxon>
    </lineage>
</organism>
<feature type="compositionally biased region" description="Gly residues" evidence="1">
    <location>
        <begin position="172"/>
        <end position="191"/>
    </location>
</feature>
<proteinExistence type="predicted"/>
<dbReference type="GO" id="GO:0016020">
    <property type="term" value="C:membrane"/>
    <property type="evidence" value="ECO:0007669"/>
    <property type="project" value="TreeGrafter"/>
</dbReference>
<feature type="transmembrane region" description="Helical" evidence="2">
    <location>
        <begin position="486"/>
        <end position="512"/>
    </location>
</feature>
<accession>A0AAV1RJU4</accession>
<dbReference type="PANTHER" id="PTHR24177">
    <property type="entry name" value="CASKIN"/>
    <property type="match status" value="1"/>
</dbReference>
<feature type="domain" description="PGG" evidence="3">
    <location>
        <begin position="399"/>
        <end position="510"/>
    </location>
</feature>
<reference evidence="4 5" key="1">
    <citation type="submission" date="2024-01" db="EMBL/GenBank/DDBJ databases">
        <authorList>
            <person name="Waweru B."/>
        </authorList>
    </citation>
    <scope>NUCLEOTIDE SEQUENCE [LARGE SCALE GENOMIC DNA]</scope>
</reference>
<keyword evidence="5" id="KW-1185">Reference proteome</keyword>
<keyword evidence="2" id="KW-0472">Membrane</keyword>
<feature type="region of interest" description="Disordered" evidence="1">
    <location>
        <begin position="108"/>
        <end position="195"/>
    </location>
</feature>
<evidence type="ECO:0000256" key="2">
    <source>
        <dbReference type="SAM" id="Phobius"/>
    </source>
</evidence>
<dbReference type="Pfam" id="PF12796">
    <property type="entry name" value="Ank_2"/>
    <property type="match status" value="1"/>
</dbReference>
<feature type="transmembrane region" description="Helical" evidence="2">
    <location>
        <begin position="442"/>
        <end position="466"/>
    </location>
</feature>
<evidence type="ECO:0000256" key="1">
    <source>
        <dbReference type="SAM" id="MobiDB-lite"/>
    </source>
</evidence>
<dbReference type="Pfam" id="PF13962">
    <property type="entry name" value="PGG"/>
    <property type="match status" value="1"/>
</dbReference>
<evidence type="ECO:0000313" key="5">
    <source>
        <dbReference type="Proteomes" id="UP001314170"/>
    </source>
</evidence>
<dbReference type="AlphaFoldDB" id="A0AAV1RJU4"/>
<keyword evidence="2" id="KW-1133">Transmembrane helix</keyword>
<dbReference type="EMBL" id="CAWUPB010001009">
    <property type="protein sequence ID" value="CAK7336974.1"/>
    <property type="molecule type" value="Genomic_DNA"/>
</dbReference>